<evidence type="ECO:0000313" key="10">
    <source>
        <dbReference type="EMBL" id="RZO25008.1"/>
    </source>
</evidence>
<dbReference type="SUPFAM" id="SSF50494">
    <property type="entry name" value="Trypsin-like serine proteases"/>
    <property type="match status" value="1"/>
</dbReference>
<dbReference type="EMBL" id="SHBL01000001">
    <property type="protein sequence ID" value="RZO25008.1"/>
    <property type="molecule type" value="Genomic_DNA"/>
</dbReference>
<proteinExistence type="predicted"/>
<dbReference type="NCBIfam" id="TIGR02037">
    <property type="entry name" value="degP_htrA_DO"/>
    <property type="match status" value="1"/>
</dbReference>
<sequence>MKKFIAIILVFLFSLDAHEFDFSELVKNQSESVVNIQSIRKIKYNRRSLGGFPEELFREFGIPMPEMNDPRGKERESISTGSGFVIDKNGYVITNFHVVQGADEVLVKFLDRREFKAEIVGMDELSDLALLKIDSDDFDPVEIGNSDEVEQGDGVIAIGSPYNYDFSVTFGIISATGRGITSGQGIGDYVPYLQTDAAVNRGNSGGPLFNTEGEVIGINSQIFSRSGGNEGLAFAIPINIALEVVEQLKDNGKFSRGYLGVQGGEVSSDLAEALGMEKPIGALVRAVVKDGAAEKGGIKPGDVIVKVGKKDVIYFKDLQHSVGMTKPKTNLKIKLFRDGEYTNLYVKVGELPSQERPDPVNNEPDVPNFPLGLELENTDNEEFTGVRVVQVTRDSPAVGQILSGDIITKIKSGNTTYDISKVEDFKNALDSFAVGDKIAVFGTREGSNFFVAVTVE</sequence>
<feature type="binding site" evidence="7">
    <location>
        <position position="127"/>
    </location>
    <ligand>
        <name>substrate</name>
    </ligand>
</feature>
<dbReference type="PANTHER" id="PTHR43343">
    <property type="entry name" value="PEPTIDASE S12"/>
    <property type="match status" value="1"/>
</dbReference>
<feature type="signal peptide" evidence="8">
    <location>
        <begin position="1"/>
        <end position="19"/>
    </location>
</feature>
<dbReference type="InterPro" id="IPR009003">
    <property type="entry name" value="Peptidase_S1_PA"/>
</dbReference>
<reference evidence="10 11" key="1">
    <citation type="submission" date="2019-02" db="EMBL/GenBank/DDBJ databases">
        <title>Prokaryotic population dynamics and viral predation in marine succession experiment using metagenomics: the confinement effect.</title>
        <authorList>
            <person name="Haro-Moreno J.M."/>
            <person name="Rodriguez-Valera F."/>
            <person name="Lopez-Perez M."/>
        </authorList>
    </citation>
    <scope>NUCLEOTIDE SEQUENCE [LARGE SCALE GENOMIC DNA]</scope>
    <source>
        <strain evidence="10">MED-G166</strain>
    </source>
</reference>
<evidence type="ECO:0000256" key="1">
    <source>
        <dbReference type="ARBA" id="ARBA00022670"/>
    </source>
</evidence>
<evidence type="ECO:0000313" key="11">
    <source>
        <dbReference type="Proteomes" id="UP000320146"/>
    </source>
</evidence>
<evidence type="ECO:0000256" key="4">
    <source>
        <dbReference type="ARBA" id="ARBA00022801"/>
    </source>
</evidence>
<feature type="chain" id="PRO_5039253552" evidence="8">
    <location>
        <begin position="20"/>
        <end position="456"/>
    </location>
</feature>
<dbReference type="PANTHER" id="PTHR43343:SF3">
    <property type="entry name" value="PROTEASE DO-LIKE 8, CHLOROPLASTIC"/>
    <property type="match status" value="1"/>
</dbReference>
<evidence type="ECO:0000256" key="3">
    <source>
        <dbReference type="ARBA" id="ARBA00022737"/>
    </source>
</evidence>
<evidence type="ECO:0000256" key="7">
    <source>
        <dbReference type="PIRSR" id="PIRSR611782-2"/>
    </source>
</evidence>
<dbReference type="Pfam" id="PF13180">
    <property type="entry name" value="PDZ_2"/>
    <property type="match status" value="2"/>
</dbReference>
<dbReference type="Gene3D" id="2.40.10.120">
    <property type="match status" value="1"/>
</dbReference>
<evidence type="ECO:0000256" key="8">
    <source>
        <dbReference type="SAM" id="SignalP"/>
    </source>
</evidence>
<feature type="domain" description="PDZ" evidence="9">
    <location>
        <begin position="243"/>
        <end position="321"/>
    </location>
</feature>
<dbReference type="InterPro" id="IPR051201">
    <property type="entry name" value="Chloro_Bact_Ser_Proteases"/>
</dbReference>
<dbReference type="AlphaFoldDB" id="A0A520MUW4"/>
<name>A0A520MUW4_9GAMM</name>
<feature type="active site" description="Charge relay system" evidence="6">
    <location>
        <position position="204"/>
    </location>
</feature>
<dbReference type="GO" id="GO:0006508">
    <property type="term" value="P:proteolysis"/>
    <property type="evidence" value="ECO:0007669"/>
    <property type="project" value="UniProtKB-KW"/>
</dbReference>
<dbReference type="Gene3D" id="2.30.42.10">
    <property type="match status" value="2"/>
</dbReference>
<dbReference type="InterPro" id="IPR036034">
    <property type="entry name" value="PDZ_sf"/>
</dbReference>
<feature type="binding site" evidence="7">
    <location>
        <begin position="259"/>
        <end position="263"/>
    </location>
    <ligand>
        <name>substrate</name>
    </ligand>
</feature>
<keyword evidence="2 8" id="KW-0732">Signal</keyword>
<dbReference type="SMART" id="SM00228">
    <property type="entry name" value="PDZ"/>
    <property type="match status" value="2"/>
</dbReference>
<dbReference type="InterPro" id="IPR001478">
    <property type="entry name" value="PDZ"/>
</dbReference>
<feature type="active site" description="Charge relay system" evidence="6">
    <location>
        <position position="97"/>
    </location>
</feature>
<comment type="caution">
    <text evidence="10">The sequence shown here is derived from an EMBL/GenBank/DDBJ whole genome shotgun (WGS) entry which is preliminary data.</text>
</comment>
<protein>
    <submittedName>
        <fullName evidence="10">Do family serine endopeptidase</fullName>
    </submittedName>
</protein>
<feature type="active site" description="Charge relay system" evidence="6">
    <location>
        <position position="127"/>
    </location>
</feature>
<evidence type="ECO:0000259" key="9">
    <source>
        <dbReference type="PROSITE" id="PS50106"/>
    </source>
</evidence>
<feature type="binding site" evidence="7">
    <location>
        <position position="97"/>
    </location>
    <ligand>
        <name>substrate</name>
    </ligand>
</feature>
<dbReference type="InterPro" id="IPR011782">
    <property type="entry name" value="Pept_S1C_Do"/>
</dbReference>
<evidence type="ECO:0000256" key="2">
    <source>
        <dbReference type="ARBA" id="ARBA00022729"/>
    </source>
</evidence>
<gene>
    <name evidence="10" type="ORF">EVA99_00185</name>
</gene>
<keyword evidence="5" id="KW-0720">Serine protease</keyword>
<dbReference type="SUPFAM" id="SSF50156">
    <property type="entry name" value="PDZ domain-like"/>
    <property type="match status" value="2"/>
</dbReference>
<dbReference type="Proteomes" id="UP000320146">
    <property type="component" value="Unassembled WGS sequence"/>
</dbReference>
<dbReference type="GO" id="GO:0004252">
    <property type="term" value="F:serine-type endopeptidase activity"/>
    <property type="evidence" value="ECO:0007669"/>
    <property type="project" value="InterPro"/>
</dbReference>
<dbReference type="PROSITE" id="PS50106">
    <property type="entry name" value="PDZ"/>
    <property type="match status" value="1"/>
</dbReference>
<organism evidence="10 11">
    <name type="scientific">SAR86 cluster bacterium</name>
    <dbReference type="NCBI Taxonomy" id="2030880"/>
    <lineage>
        <taxon>Bacteria</taxon>
        <taxon>Pseudomonadati</taxon>
        <taxon>Pseudomonadota</taxon>
        <taxon>Gammaproteobacteria</taxon>
        <taxon>SAR86 cluster</taxon>
    </lineage>
</organism>
<evidence type="ECO:0000256" key="6">
    <source>
        <dbReference type="PIRSR" id="PIRSR611782-1"/>
    </source>
</evidence>
<accession>A0A520MUW4</accession>
<dbReference type="PRINTS" id="PR00834">
    <property type="entry name" value="PROTEASES2C"/>
</dbReference>
<dbReference type="Pfam" id="PF13365">
    <property type="entry name" value="Trypsin_2"/>
    <property type="match status" value="1"/>
</dbReference>
<dbReference type="InterPro" id="IPR001940">
    <property type="entry name" value="Peptidase_S1C"/>
</dbReference>
<feature type="binding site" evidence="7">
    <location>
        <begin position="202"/>
        <end position="204"/>
    </location>
    <ligand>
        <name>substrate</name>
    </ligand>
</feature>
<keyword evidence="3" id="KW-0677">Repeat</keyword>
<evidence type="ECO:0000256" key="5">
    <source>
        <dbReference type="ARBA" id="ARBA00022825"/>
    </source>
</evidence>
<keyword evidence="1" id="KW-0645">Protease</keyword>
<keyword evidence="4" id="KW-0378">Hydrolase</keyword>